<name>A0AA39GGJ7_SARSR</name>
<keyword evidence="3" id="KW-0732">Signal</keyword>
<dbReference type="InterPro" id="IPR015915">
    <property type="entry name" value="Kelch-typ_b-propeller"/>
</dbReference>
<keyword evidence="2" id="KW-0472">Membrane</keyword>
<evidence type="ECO:0008006" key="6">
    <source>
        <dbReference type="Google" id="ProtNLM"/>
    </source>
</evidence>
<comment type="caution">
    <text evidence="4">The sequence shown here is derived from an EMBL/GenBank/DDBJ whole genome shotgun (WGS) entry which is preliminary data.</text>
</comment>
<evidence type="ECO:0000256" key="2">
    <source>
        <dbReference type="SAM" id="Phobius"/>
    </source>
</evidence>
<feature type="compositionally biased region" description="Basic and acidic residues" evidence="1">
    <location>
        <begin position="991"/>
        <end position="1003"/>
    </location>
</feature>
<feature type="signal peptide" evidence="3">
    <location>
        <begin position="1"/>
        <end position="41"/>
    </location>
</feature>
<evidence type="ECO:0000313" key="5">
    <source>
        <dbReference type="Proteomes" id="UP001175261"/>
    </source>
</evidence>
<feature type="compositionally biased region" description="Basic and acidic residues" evidence="1">
    <location>
        <begin position="1040"/>
        <end position="1060"/>
    </location>
</feature>
<feature type="chain" id="PRO_5041400202" description="Galactose oxidase" evidence="3">
    <location>
        <begin position="42"/>
        <end position="1090"/>
    </location>
</feature>
<feature type="compositionally biased region" description="Low complexity" evidence="1">
    <location>
        <begin position="663"/>
        <end position="674"/>
    </location>
</feature>
<gene>
    <name evidence="4" type="ORF">NLU13_5946</name>
</gene>
<feature type="compositionally biased region" description="Basic and acidic residues" evidence="1">
    <location>
        <begin position="878"/>
        <end position="894"/>
    </location>
</feature>
<feature type="compositionally biased region" description="Low complexity" evidence="1">
    <location>
        <begin position="450"/>
        <end position="489"/>
    </location>
</feature>
<proteinExistence type="predicted"/>
<keyword evidence="2" id="KW-0812">Transmembrane</keyword>
<dbReference type="SUPFAM" id="SSF117281">
    <property type="entry name" value="Kelch motif"/>
    <property type="match status" value="1"/>
</dbReference>
<accession>A0AA39GGJ7</accession>
<evidence type="ECO:0000256" key="3">
    <source>
        <dbReference type="SAM" id="SignalP"/>
    </source>
</evidence>
<feature type="compositionally biased region" description="Basic and acidic residues" evidence="1">
    <location>
        <begin position="902"/>
        <end position="912"/>
    </location>
</feature>
<feature type="region of interest" description="Disordered" evidence="1">
    <location>
        <begin position="960"/>
        <end position="1090"/>
    </location>
</feature>
<reference evidence="4" key="1">
    <citation type="submission" date="2022-10" db="EMBL/GenBank/DDBJ databases">
        <title>Determination and structural analysis of whole genome sequence of Sarocladium strictum F4-1.</title>
        <authorList>
            <person name="Hu L."/>
            <person name="Jiang Y."/>
        </authorList>
    </citation>
    <scope>NUCLEOTIDE SEQUENCE</scope>
    <source>
        <strain evidence="4">F4-1</strain>
    </source>
</reference>
<feature type="compositionally biased region" description="Gly residues" evidence="1">
    <location>
        <begin position="917"/>
        <end position="929"/>
    </location>
</feature>
<feature type="compositionally biased region" description="Low complexity" evidence="1">
    <location>
        <begin position="863"/>
        <end position="874"/>
    </location>
</feature>
<feature type="compositionally biased region" description="Polar residues" evidence="1">
    <location>
        <begin position="677"/>
        <end position="687"/>
    </location>
</feature>
<organism evidence="4 5">
    <name type="scientific">Sarocladium strictum</name>
    <name type="common">Black bundle disease fungus</name>
    <name type="synonym">Acremonium strictum</name>
    <dbReference type="NCBI Taxonomy" id="5046"/>
    <lineage>
        <taxon>Eukaryota</taxon>
        <taxon>Fungi</taxon>
        <taxon>Dikarya</taxon>
        <taxon>Ascomycota</taxon>
        <taxon>Pezizomycotina</taxon>
        <taxon>Sordariomycetes</taxon>
        <taxon>Hypocreomycetidae</taxon>
        <taxon>Hypocreales</taxon>
        <taxon>Sarocladiaceae</taxon>
        <taxon>Sarocladium</taxon>
    </lineage>
</organism>
<feature type="region of interest" description="Disordered" evidence="1">
    <location>
        <begin position="712"/>
        <end position="758"/>
    </location>
</feature>
<feature type="region of interest" description="Disordered" evidence="1">
    <location>
        <begin position="824"/>
        <end position="935"/>
    </location>
</feature>
<sequence length="1090" mass="115792">MIATAILTRFDARTAERSLAMPSSLMLSLLAVLVAVRHAAAVNLPYLPAQILMPTACLDENNNCAGPDTAYIFNSASGGDVHNISFQALDYSNDVNEDVQMKTILAATLPFLKGGSETRTYTAARTANGSVVVYAGDCDGGIGQLWSYEDGGHGWQQVGMETLKTNEVTRGPFFMGGTIAFSSALAPTMDKPTIYTYGGMCSTPATADADHTLWQSSGNYTKTMMSLGPADDDKKDVAYELNVASNGGPRTPMAGFTITGLPPSFSNVSGAVTQQVGYVLLGGHTQSAFINMSTAAVWKLPEESWSYVSIQAPDSQPSGELALKAVTRSTAVDNVYSRSGHSAVLSEDGQSIVVLGGWVGDVNTAAEPQLAVLKMSQAYSGWKWSIPKDQPAGNGVFGHAAAVLPGNVMMVYGGWEIGGGALQRRQNSGSGARFLNLTSMEWGSSYKNPAASSSSGKPGDGDNNSGNSNNQGSGNNGSGDSNDAPDSGSTSSKSIRLGLGLGLGLGIGLLILLIVAVVCFFRIRKKRRVAARDSAIQSLRADAAQFRHGDDDMLEQEGFPWPGSWYTGGQDQYAQGERSLGYESLRGGSGQNQQQALGGSVARKPVPRQGRGGYLPATTSGSIYDRGMIPIMEDDEEESMHHRREPGTPTSEVPSDPFMTPTAGSVSVLAGGAAFNNRASPSPSPEANQKPRRYDPEVEDWVSDADAAETLLASMNPRRGRISPTRRNSNKSAGAAFRDDDSRHGSNLSESSAPSRLSFTGNRRMMNFAGSSGLLAGTTVLAGSDAQKPGSSSSSSYRTAKSAFGTLQAEGPSLLLGAGAGYLAGRTSTSSPEYDDDNDEPGSPSKSKAPRRGWLGSLRRVFSTSGSTTPNSSTRGDSPMREKPSFEHTGDYEVRPGLSGELLRRKQGKFDWDSGDAGDGYDGAKGGSTGEKDDWDIERAVESRLVQVMFSVPKERLRVVNPDERGPDDDGVSVKSARSIVPPAQPSPVAHKADIVDPQRAEEEQQQQDLGLLRVHSDDMYASDDVESHRRRSGLSKVSSDGRSEGRIETAEAVRMERPRTRVLRMVEGFEARSREPSPSPTRDGHPGWL</sequence>
<feature type="transmembrane region" description="Helical" evidence="2">
    <location>
        <begin position="497"/>
        <end position="523"/>
    </location>
</feature>
<feature type="region of interest" description="Disordered" evidence="1">
    <location>
        <begin position="446"/>
        <end position="491"/>
    </location>
</feature>
<feature type="region of interest" description="Disordered" evidence="1">
    <location>
        <begin position="582"/>
        <end position="698"/>
    </location>
</feature>
<keyword evidence="2" id="KW-1133">Transmembrane helix</keyword>
<evidence type="ECO:0000256" key="1">
    <source>
        <dbReference type="SAM" id="MobiDB-lite"/>
    </source>
</evidence>
<dbReference type="EMBL" id="JAPDFR010000005">
    <property type="protein sequence ID" value="KAK0386109.1"/>
    <property type="molecule type" value="Genomic_DNA"/>
</dbReference>
<dbReference type="AlphaFoldDB" id="A0AA39GGJ7"/>
<feature type="compositionally biased region" description="Polar residues" evidence="1">
    <location>
        <begin position="745"/>
        <end position="758"/>
    </location>
</feature>
<dbReference type="Proteomes" id="UP001175261">
    <property type="component" value="Unassembled WGS sequence"/>
</dbReference>
<keyword evidence="5" id="KW-1185">Reference proteome</keyword>
<dbReference type="Gene3D" id="2.120.10.80">
    <property type="entry name" value="Kelch-type beta propeller"/>
    <property type="match status" value="1"/>
</dbReference>
<protein>
    <recommendedName>
        <fullName evidence="6">Galactose oxidase</fullName>
    </recommendedName>
</protein>
<evidence type="ECO:0000313" key="4">
    <source>
        <dbReference type="EMBL" id="KAK0386109.1"/>
    </source>
</evidence>